<evidence type="ECO:0000256" key="2">
    <source>
        <dbReference type="ARBA" id="ARBA00009347"/>
    </source>
</evidence>
<dbReference type="InterPro" id="IPR006091">
    <property type="entry name" value="Acyl-CoA_Oxase/DH_mid-dom"/>
</dbReference>
<evidence type="ECO:0000259" key="8">
    <source>
        <dbReference type="Pfam" id="PF02770"/>
    </source>
</evidence>
<dbReference type="AlphaFoldDB" id="A0A124RRU6"/>
<dbReference type="GO" id="GO:0050660">
    <property type="term" value="F:flavin adenine dinucleotide binding"/>
    <property type="evidence" value="ECO:0007669"/>
    <property type="project" value="InterPro"/>
</dbReference>
<dbReference type="PROSITE" id="PS00072">
    <property type="entry name" value="ACYL_COA_DH_1"/>
    <property type="match status" value="1"/>
</dbReference>
<dbReference type="InterPro" id="IPR036250">
    <property type="entry name" value="AcylCo_DH-like_C"/>
</dbReference>
<dbReference type="Proteomes" id="UP000069001">
    <property type="component" value="Unassembled WGS sequence"/>
</dbReference>
<dbReference type="PANTHER" id="PTHR48083:SF2">
    <property type="entry name" value="MEDIUM-CHAIN SPECIFIC ACYL-COA DEHYDROGENASE, MITOCHONDRIAL"/>
    <property type="match status" value="1"/>
</dbReference>
<dbReference type="Pfam" id="PF00441">
    <property type="entry name" value="Acyl-CoA_dh_1"/>
    <property type="match status" value="1"/>
</dbReference>
<name>A0A124RRU6_BURCE</name>
<dbReference type="PANTHER" id="PTHR48083">
    <property type="entry name" value="MEDIUM-CHAIN SPECIFIC ACYL-COA DEHYDROGENASE, MITOCHONDRIAL-RELATED"/>
    <property type="match status" value="1"/>
</dbReference>
<dbReference type="CDD" id="cd00567">
    <property type="entry name" value="ACAD"/>
    <property type="match status" value="1"/>
</dbReference>
<dbReference type="FunFam" id="1.20.140.10:FF:000001">
    <property type="entry name" value="Acyl-CoA dehydrogenase"/>
    <property type="match status" value="1"/>
</dbReference>
<evidence type="ECO:0000256" key="6">
    <source>
        <dbReference type="ARBA" id="ARBA00023002"/>
    </source>
</evidence>
<comment type="caution">
    <text evidence="10">The sequence shown here is derived from an EMBL/GenBank/DDBJ whole genome shotgun (WGS) entry which is preliminary data.</text>
</comment>
<dbReference type="EMBL" id="LOYH01000048">
    <property type="protein sequence ID" value="KVK83162.1"/>
    <property type="molecule type" value="Genomic_DNA"/>
</dbReference>
<dbReference type="GO" id="GO:0003995">
    <property type="term" value="F:acyl-CoA dehydrogenase activity"/>
    <property type="evidence" value="ECO:0007669"/>
    <property type="project" value="InterPro"/>
</dbReference>
<feature type="domain" description="Acyl-CoA dehydrogenase/oxidase N-terminal" evidence="9">
    <location>
        <begin position="9"/>
        <end position="127"/>
    </location>
</feature>
<organism evidence="10 11">
    <name type="scientific">Burkholderia cepacia</name>
    <name type="common">Pseudomonas cepacia</name>
    <dbReference type="NCBI Taxonomy" id="292"/>
    <lineage>
        <taxon>Bacteria</taxon>
        <taxon>Pseudomonadati</taxon>
        <taxon>Pseudomonadota</taxon>
        <taxon>Betaproteobacteria</taxon>
        <taxon>Burkholderiales</taxon>
        <taxon>Burkholderiaceae</taxon>
        <taxon>Burkholderia</taxon>
        <taxon>Burkholderia cepacia complex</taxon>
    </lineage>
</organism>
<dbReference type="SUPFAM" id="SSF56645">
    <property type="entry name" value="Acyl-CoA dehydrogenase NM domain-like"/>
    <property type="match status" value="1"/>
</dbReference>
<accession>A0A124RRU6</accession>
<evidence type="ECO:0000259" key="9">
    <source>
        <dbReference type="Pfam" id="PF02771"/>
    </source>
</evidence>
<keyword evidence="5" id="KW-0274">FAD</keyword>
<keyword evidence="4" id="KW-0285">Flavoprotein</keyword>
<dbReference type="Gene3D" id="1.20.140.10">
    <property type="entry name" value="Butyryl-CoA Dehydrogenase, subunit A, domain 3"/>
    <property type="match status" value="1"/>
</dbReference>
<dbReference type="GO" id="GO:0005737">
    <property type="term" value="C:cytoplasm"/>
    <property type="evidence" value="ECO:0007669"/>
    <property type="project" value="TreeGrafter"/>
</dbReference>
<reference evidence="10 11" key="1">
    <citation type="submission" date="2015-11" db="EMBL/GenBank/DDBJ databases">
        <title>Expanding the genomic diversity of Burkholderia species for the development of highly accurate diagnostics.</title>
        <authorList>
            <person name="Sahl J."/>
            <person name="Keim P."/>
            <person name="Wagner D."/>
        </authorList>
    </citation>
    <scope>NUCLEOTIDE SEQUENCE [LARGE SCALE GENOMIC DNA]</scope>
    <source>
        <strain evidence="10 11">MSMB1302</strain>
    </source>
</reference>
<dbReference type="InterPro" id="IPR009075">
    <property type="entry name" value="AcylCo_DH/oxidase_C"/>
</dbReference>
<evidence type="ECO:0000256" key="3">
    <source>
        <dbReference type="ARBA" id="ARBA00019125"/>
    </source>
</evidence>
<comment type="similarity">
    <text evidence="2">Belongs to the acyl-CoA dehydrogenase family.</text>
</comment>
<evidence type="ECO:0000256" key="4">
    <source>
        <dbReference type="ARBA" id="ARBA00022630"/>
    </source>
</evidence>
<dbReference type="InterPro" id="IPR013786">
    <property type="entry name" value="AcylCoA_DH/ox_N"/>
</dbReference>
<dbReference type="InterPro" id="IPR009100">
    <property type="entry name" value="AcylCoA_DH/oxidase_NM_dom_sf"/>
</dbReference>
<dbReference type="InterPro" id="IPR006089">
    <property type="entry name" value="Acyl-CoA_DH_CS"/>
</dbReference>
<dbReference type="SUPFAM" id="SSF47203">
    <property type="entry name" value="Acyl-CoA dehydrogenase C-terminal domain-like"/>
    <property type="match status" value="1"/>
</dbReference>
<protein>
    <recommendedName>
        <fullName evidence="3">Medium-chain specific acyl-CoA dehydrogenase, mitochondrial</fullName>
    </recommendedName>
</protein>
<evidence type="ECO:0000313" key="11">
    <source>
        <dbReference type="Proteomes" id="UP000069001"/>
    </source>
</evidence>
<dbReference type="InterPro" id="IPR037069">
    <property type="entry name" value="AcylCoA_DH/ox_N_sf"/>
</dbReference>
<feature type="domain" description="Acyl-CoA oxidase/dehydrogenase middle" evidence="8">
    <location>
        <begin position="131"/>
        <end position="225"/>
    </location>
</feature>
<comment type="cofactor">
    <cofactor evidence="1">
        <name>FAD</name>
        <dbReference type="ChEBI" id="CHEBI:57692"/>
    </cofactor>
</comment>
<gene>
    <name evidence="10" type="ORF">WS90_13970</name>
</gene>
<dbReference type="Pfam" id="PF02770">
    <property type="entry name" value="Acyl-CoA_dh_M"/>
    <property type="match status" value="1"/>
</dbReference>
<dbReference type="FunFam" id="2.40.110.10:FF:000002">
    <property type="entry name" value="Acyl-CoA dehydrogenase fadE12"/>
    <property type="match status" value="1"/>
</dbReference>
<evidence type="ECO:0000313" key="10">
    <source>
        <dbReference type="EMBL" id="KVK83162.1"/>
    </source>
</evidence>
<evidence type="ECO:0000256" key="1">
    <source>
        <dbReference type="ARBA" id="ARBA00001974"/>
    </source>
</evidence>
<evidence type="ECO:0000256" key="5">
    <source>
        <dbReference type="ARBA" id="ARBA00022827"/>
    </source>
</evidence>
<dbReference type="InterPro" id="IPR046373">
    <property type="entry name" value="Acyl-CoA_Oxase/DH_mid-dom_sf"/>
</dbReference>
<keyword evidence="6" id="KW-0560">Oxidoreductase</keyword>
<dbReference type="GO" id="GO:0033539">
    <property type="term" value="P:fatty acid beta-oxidation using acyl-CoA dehydrogenase"/>
    <property type="evidence" value="ECO:0007669"/>
    <property type="project" value="TreeGrafter"/>
</dbReference>
<dbReference type="InterPro" id="IPR050741">
    <property type="entry name" value="Acyl-CoA_dehydrogenase"/>
</dbReference>
<dbReference type="Gene3D" id="2.40.110.10">
    <property type="entry name" value="Butyryl-CoA Dehydrogenase, subunit A, domain 2"/>
    <property type="match status" value="1"/>
</dbReference>
<proteinExistence type="inferred from homology"/>
<dbReference type="Pfam" id="PF02771">
    <property type="entry name" value="Acyl-CoA_dh_N"/>
    <property type="match status" value="1"/>
</dbReference>
<dbReference type="RefSeq" id="WP_059532486.1">
    <property type="nucleotide sequence ID" value="NZ_LOXZ01000053.1"/>
</dbReference>
<dbReference type="Gene3D" id="1.10.540.10">
    <property type="entry name" value="Acyl-CoA dehydrogenase/oxidase, N-terminal domain"/>
    <property type="match status" value="1"/>
</dbReference>
<feature type="domain" description="Acyl-CoA dehydrogenase/oxidase C-terminal" evidence="7">
    <location>
        <begin position="237"/>
        <end position="385"/>
    </location>
</feature>
<evidence type="ECO:0000259" key="7">
    <source>
        <dbReference type="Pfam" id="PF00441"/>
    </source>
</evidence>
<sequence>MFDHLDRPEFVALRAAVQRFVDDELRPIERELRLDSEAVWPRDVLRRVWRRSSELGFYTASLPVALGGKGLSIVETCALKADLAASGAALAPHVLGELGGPPRVGNMLKYATPAQLERYFKPVMRGEQSTCFALTEPHSGSDAMSIRTTAVEDGDALVINGAKHYISGAPFADFAIVMCVTDAAATPPQITAVLVDLDLPGVTVEHEYVPMSGQHIDADIRFDNVRVPRENVFGGIGNGFRLGMSRINVNRLLHCPTMLGLAMSAYRASLDYARARRQFGGPIARFQAIQHMLADMAAALWACESMIAHTAMLADAGADLRMAAAACKLFVSERCFEVADKAVQIHGNVGVTRGHPVEQTFRKLRMFRILTGTSEIQRNTIAKTILEPADAGRTA</sequence>